<organism evidence="2 3">
    <name type="scientific">Meripilus lineatus</name>
    <dbReference type="NCBI Taxonomy" id="2056292"/>
    <lineage>
        <taxon>Eukaryota</taxon>
        <taxon>Fungi</taxon>
        <taxon>Dikarya</taxon>
        <taxon>Basidiomycota</taxon>
        <taxon>Agaricomycotina</taxon>
        <taxon>Agaricomycetes</taxon>
        <taxon>Polyporales</taxon>
        <taxon>Meripilaceae</taxon>
        <taxon>Meripilus</taxon>
    </lineage>
</organism>
<feature type="compositionally biased region" description="Low complexity" evidence="1">
    <location>
        <begin position="94"/>
        <end position="105"/>
    </location>
</feature>
<evidence type="ECO:0008006" key="4">
    <source>
        <dbReference type="Google" id="ProtNLM"/>
    </source>
</evidence>
<reference evidence="2" key="1">
    <citation type="submission" date="2022-07" db="EMBL/GenBank/DDBJ databases">
        <title>Genome Sequence of Physisporinus lineatus.</title>
        <authorList>
            <person name="Buettner E."/>
        </authorList>
    </citation>
    <scope>NUCLEOTIDE SEQUENCE</scope>
    <source>
        <strain evidence="2">VT162</strain>
    </source>
</reference>
<dbReference type="GO" id="GO:0030674">
    <property type="term" value="F:protein-macromolecule adaptor activity"/>
    <property type="evidence" value="ECO:0007669"/>
    <property type="project" value="TreeGrafter"/>
</dbReference>
<protein>
    <recommendedName>
        <fullName evidence="4">Peroxin-3</fullName>
    </recommendedName>
</protein>
<evidence type="ECO:0000313" key="3">
    <source>
        <dbReference type="Proteomes" id="UP001212997"/>
    </source>
</evidence>
<dbReference type="Proteomes" id="UP001212997">
    <property type="component" value="Unassembled WGS sequence"/>
</dbReference>
<dbReference type="Pfam" id="PF04882">
    <property type="entry name" value="Peroxin-3"/>
    <property type="match status" value="2"/>
</dbReference>
<proteinExistence type="predicted"/>
<dbReference type="EMBL" id="JANAWD010000373">
    <property type="protein sequence ID" value="KAJ3480468.1"/>
    <property type="molecule type" value="Genomic_DNA"/>
</dbReference>
<accession>A0AAD5UZE7</accession>
<dbReference type="PANTHER" id="PTHR28080">
    <property type="entry name" value="PEROXISOMAL BIOGENESIS FACTOR 3"/>
    <property type="match status" value="1"/>
</dbReference>
<comment type="caution">
    <text evidence="2">The sequence shown here is derived from an EMBL/GenBank/DDBJ whole genome shotgun (WGS) entry which is preliminary data.</text>
</comment>
<sequence>MLHALSNYFYDRRNGFVKVASYAGSVYLASQYVAERLGDVREKVTQDRQARENLRRRFSQNQQDISFTVMALLPTLGEHILAGMDVEGVTQELQSQSRASKAAAQIPPPEPPSSSSVASSVEVLQQPEQDTRSENDSASIISGPTTQDDAASTSDLAASSQSWVDQFSSVQASQHGLGANEAGPSASHEQSSSSGSGSHLNPDSPKSNLGTDLSDSVVTSSSAISYGDANMPPPAVINSGLLQPPRSKAELWREVKMLTFTRTLTTLYSMTLLSLFTHVQLNILGRSKYVQSVVQQAQEEAMRETLQDTLSFVNIFLGGSSPGDIESADGIREVESISERTEKKYFTLSWWMLNVGWKDVGERVRRGVEEVFEGYGSMPSSKVWGTPANHHSRYRVSLKTKLSASDLHRLVGDVRRRVEFEVTFEGKERRINFMSTLLPPTPEMLQHVLTQGGIPQRSATASDPMFAKLLNETRTLLCSASFQLVLEACLDRATEVLFIGLEKNVFRETNVGGWEEASSTATSLGQEMKVRLAGMLPGLARWSQLALEGLPNELIDDLAQLREVSALSAIIYTSYGDDLC</sequence>
<feature type="region of interest" description="Disordered" evidence="1">
    <location>
        <begin position="171"/>
        <end position="214"/>
    </location>
</feature>
<dbReference type="InterPro" id="IPR006966">
    <property type="entry name" value="Peroxin-3"/>
</dbReference>
<dbReference type="GO" id="GO:0045046">
    <property type="term" value="P:protein import into peroxisome membrane"/>
    <property type="evidence" value="ECO:0007669"/>
    <property type="project" value="TreeGrafter"/>
</dbReference>
<name>A0AAD5UZE7_9APHY</name>
<dbReference type="AlphaFoldDB" id="A0AAD5UZE7"/>
<feature type="compositionally biased region" description="Low complexity" evidence="1">
    <location>
        <begin position="113"/>
        <end position="123"/>
    </location>
</feature>
<keyword evidence="3" id="KW-1185">Reference proteome</keyword>
<gene>
    <name evidence="2" type="ORF">NLI96_g8328</name>
</gene>
<feature type="compositionally biased region" description="Low complexity" evidence="1">
    <location>
        <begin position="145"/>
        <end position="158"/>
    </location>
</feature>
<dbReference type="PANTHER" id="PTHR28080:SF1">
    <property type="entry name" value="PEROXISOMAL BIOGENESIS FACTOR 3"/>
    <property type="match status" value="1"/>
</dbReference>
<feature type="region of interest" description="Disordered" evidence="1">
    <location>
        <begin position="92"/>
        <end position="158"/>
    </location>
</feature>
<evidence type="ECO:0000256" key="1">
    <source>
        <dbReference type="SAM" id="MobiDB-lite"/>
    </source>
</evidence>
<feature type="compositionally biased region" description="Polar residues" evidence="1">
    <location>
        <begin position="199"/>
        <end position="210"/>
    </location>
</feature>
<dbReference type="GO" id="GO:0005778">
    <property type="term" value="C:peroxisomal membrane"/>
    <property type="evidence" value="ECO:0007669"/>
    <property type="project" value="InterPro"/>
</dbReference>
<evidence type="ECO:0000313" key="2">
    <source>
        <dbReference type="EMBL" id="KAJ3480468.1"/>
    </source>
</evidence>